<dbReference type="CDD" id="cd09019">
    <property type="entry name" value="galactose_mutarotase_like"/>
    <property type="match status" value="1"/>
</dbReference>
<dbReference type="InterPro" id="IPR047215">
    <property type="entry name" value="Galactose_mutarotase-like"/>
</dbReference>
<evidence type="ECO:0000256" key="1">
    <source>
        <dbReference type="ARBA" id="ARBA00001614"/>
    </source>
</evidence>
<dbReference type="GO" id="GO:0006006">
    <property type="term" value="P:glucose metabolic process"/>
    <property type="evidence" value="ECO:0007669"/>
    <property type="project" value="TreeGrafter"/>
</dbReference>
<evidence type="ECO:0000256" key="5">
    <source>
        <dbReference type="ARBA" id="ARBA00014165"/>
    </source>
</evidence>
<keyword evidence="7 8" id="KW-0119">Carbohydrate metabolism</keyword>
<dbReference type="PANTHER" id="PTHR10091:SF0">
    <property type="entry name" value="GALACTOSE MUTAROTASE"/>
    <property type="match status" value="1"/>
</dbReference>
<evidence type="ECO:0000256" key="7">
    <source>
        <dbReference type="ARBA" id="ARBA00023277"/>
    </source>
</evidence>
<dbReference type="EC" id="5.1.3.3" evidence="4 8"/>
<evidence type="ECO:0000313" key="12">
    <source>
        <dbReference type="Proteomes" id="UP000245876"/>
    </source>
</evidence>
<dbReference type="Pfam" id="PF01263">
    <property type="entry name" value="Aldose_epim"/>
    <property type="match status" value="1"/>
</dbReference>
<feature type="binding site" evidence="9">
    <location>
        <begin position="165"/>
        <end position="167"/>
    </location>
    <ligand>
        <name>beta-D-galactose</name>
        <dbReference type="ChEBI" id="CHEBI:27667"/>
    </ligand>
</feature>
<name>A0A2U2NAJ0_9BIFI</name>
<sequence>MIPMERIDITDSTGHGISTSVTDYGARLMAVIVPDRDGNPTNVLLGLPTVDDYAADDCYLGAIIGRNANRIARARCVIGGETHRLAANEDTNSSHSGPDGYEHRRWTVIEHGRGSVTLALTSPDGDQGFPGTMDIQARYGVAGNALDLVIDADCDRTTIANMTNHAYWNLSGEGSGDMLDQELQIFTDRFCPTNERFIPLPHAPVEGTAMDFRAPRVIGEALRSGLDTGDEQILAARGYNHAFVFEDAAGQLPGAATLELSRLDGSKPDGPGHPDAPDASGASGSPREPANSNGMRKLASAYSPRTGIRMTQYANAPAVLFYSAGFMENVLGTSGHTYGPSAGYALEPGFVPNSINDPSELSPELPAGQHYQLHIRWEFETENPSAQQMFRTRNRKQQGAD</sequence>
<gene>
    <name evidence="11" type="ORF">DF196_05030</name>
</gene>
<comment type="similarity">
    <text evidence="3 8">Belongs to the aldose epimerase family.</text>
</comment>
<dbReference type="PANTHER" id="PTHR10091">
    <property type="entry name" value="ALDOSE-1-EPIMERASE"/>
    <property type="match status" value="1"/>
</dbReference>
<comment type="catalytic activity">
    <reaction evidence="1 8">
        <text>alpha-D-glucose = beta-D-glucose</text>
        <dbReference type="Rhea" id="RHEA:10264"/>
        <dbReference type="ChEBI" id="CHEBI:15903"/>
        <dbReference type="ChEBI" id="CHEBI:17925"/>
        <dbReference type="EC" id="5.1.3.3"/>
    </reaction>
</comment>
<dbReference type="InterPro" id="IPR011013">
    <property type="entry name" value="Gal_mutarotase_sf_dom"/>
</dbReference>
<evidence type="ECO:0000256" key="9">
    <source>
        <dbReference type="PIRSR" id="PIRSR005096-3"/>
    </source>
</evidence>
<dbReference type="UniPathway" id="UPA00242"/>
<dbReference type="PIRSF" id="PIRSF005096">
    <property type="entry name" value="GALM"/>
    <property type="match status" value="1"/>
</dbReference>
<dbReference type="Proteomes" id="UP000245876">
    <property type="component" value="Unassembled WGS sequence"/>
</dbReference>
<feature type="binding site" evidence="9">
    <location>
        <begin position="69"/>
        <end position="70"/>
    </location>
    <ligand>
        <name>beta-D-galactose</name>
        <dbReference type="ChEBI" id="CHEBI:27667"/>
    </ligand>
</feature>
<comment type="pathway">
    <text evidence="2 8">Carbohydrate metabolism; hexose metabolism.</text>
</comment>
<dbReference type="GO" id="GO:0030246">
    <property type="term" value="F:carbohydrate binding"/>
    <property type="evidence" value="ECO:0007669"/>
    <property type="project" value="InterPro"/>
</dbReference>
<feature type="compositionally biased region" description="Basic and acidic residues" evidence="10">
    <location>
        <begin position="261"/>
        <end position="276"/>
    </location>
</feature>
<feature type="region of interest" description="Disordered" evidence="10">
    <location>
        <begin position="261"/>
        <end position="295"/>
    </location>
</feature>
<dbReference type="InterPro" id="IPR018052">
    <property type="entry name" value="Ald1_epimerase_CS"/>
</dbReference>
<organism evidence="11 12">
    <name type="scientific">Bifidobacterium callitrichidarum</name>
    <dbReference type="NCBI Taxonomy" id="2052941"/>
    <lineage>
        <taxon>Bacteria</taxon>
        <taxon>Bacillati</taxon>
        <taxon>Actinomycetota</taxon>
        <taxon>Actinomycetes</taxon>
        <taxon>Bifidobacteriales</taxon>
        <taxon>Bifidobacteriaceae</taxon>
        <taxon>Bifidobacterium</taxon>
    </lineage>
</organism>
<dbReference type="InterPro" id="IPR015443">
    <property type="entry name" value="Aldose_1-epimerase"/>
</dbReference>
<dbReference type="GO" id="GO:0033499">
    <property type="term" value="P:galactose catabolic process via UDP-galactose, Leloir pathway"/>
    <property type="evidence" value="ECO:0007669"/>
    <property type="project" value="TreeGrafter"/>
</dbReference>
<evidence type="ECO:0000256" key="10">
    <source>
        <dbReference type="SAM" id="MobiDB-lite"/>
    </source>
</evidence>
<evidence type="ECO:0000313" key="11">
    <source>
        <dbReference type="EMBL" id="PWG66176.1"/>
    </source>
</evidence>
<evidence type="ECO:0000256" key="6">
    <source>
        <dbReference type="ARBA" id="ARBA00023235"/>
    </source>
</evidence>
<reference evidence="11 12" key="1">
    <citation type="journal article" date="2018" name="Int. J. Syst. Evol. Microbiol.">
        <title>Bifidobacterium callitrichidarum sp. nov. from the faeces of the emperor tamarin (Saguinus imperator).</title>
        <authorList>
            <person name="Modesto M."/>
            <person name="Michelini S."/>
            <person name="Sansosti M.C."/>
            <person name="De Filippo C."/>
            <person name="Cavalieri D."/>
            <person name="Qvirist L."/>
            <person name="Andlid T."/>
            <person name="Spiezio C."/>
            <person name="Sandri C."/>
            <person name="Pascarelli S."/>
            <person name="Sgorbati B."/>
            <person name="Mattarelli P."/>
        </authorList>
    </citation>
    <scope>NUCLEOTIDE SEQUENCE [LARGE SCALE GENOMIC DNA]</scope>
    <source>
        <strain evidence="11 12">TRI 5</strain>
    </source>
</reference>
<evidence type="ECO:0000256" key="2">
    <source>
        <dbReference type="ARBA" id="ARBA00005028"/>
    </source>
</evidence>
<evidence type="ECO:0000256" key="4">
    <source>
        <dbReference type="ARBA" id="ARBA00013185"/>
    </source>
</evidence>
<dbReference type="Gene3D" id="2.70.98.10">
    <property type="match status" value="1"/>
</dbReference>
<comment type="caution">
    <text evidence="11">The sequence shown here is derived from an EMBL/GenBank/DDBJ whole genome shotgun (WGS) entry which is preliminary data.</text>
</comment>
<dbReference type="EMBL" id="QFFM01000008">
    <property type="protein sequence ID" value="PWG66176.1"/>
    <property type="molecule type" value="Genomic_DNA"/>
</dbReference>
<dbReference type="GO" id="GO:0004034">
    <property type="term" value="F:aldose 1-epimerase activity"/>
    <property type="evidence" value="ECO:0007669"/>
    <property type="project" value="UniProtKB-EC"/>
</dbReference>
<dbReference type="SUPFAM" id="SSF74650">
    <property type="entry name" value="Galactose mutarotase-like"/>
    <property type="match status" value="1"/>
</dbReference>
<dbReference type="PROSITE" id="PS00545">
    <property type="entry name" value="ALDOSE_1_EPIMERASE"/>
    <property type="match status" value="1"/>
</dbReference>
<keyword evidence="6 8" id="KW-0413">Isomerase</keyword>
<protein>
    <recommendedName>
        <fullName evidence="5 8">Aldose 1-epimerase</fullName>
        <ecNumber evidence="4 8">5.1.3.3</ecNumber>
    </recommendedName>
</protein>
<dbReference type="InterPro" id="IPR014718">
    <property type="entry name" value="GH-type_carb-bd"/>
</dbReference>
<dbReference type="AlphaFoldDB" id="A0A2U2NAJ0"/>
<keyword evidence="12" id="KW-1185">Reference proteome</keyword>
<evidence type="ECO:0000256" key="8">
    <source>
        <dbReference type="PIRNR" id="PIRNR005096"/>
    </source>
</evidence>
<evidence type="ECO:0000256" key="3">
    <source>
        <dbReference type="ARBA" id="ARBA00006206"/>
    </source>
</evidence>
<proteinExistence type="inferred from homology"/>
<dbReference type="InterPro" id="IPR008183">
    <property type="entry name" value="Aldose_1/G6P_1-epimerase"/>
</dbReference>
<accession>A0A2U2NAJ0</accession>